<evidence type="ECO:0000313" key="5">
    <source>
        <dbReference type="EMBL" id="CDF32362.1"/>
    </source>
</evidence>
<dbReference type="CDD" id="cd07989">
    <property type="entry name" value="LPLAT_AGPAT-like"/>
    <property type="match status" value="1"/>
</dbReference>
<dbReference type="GO" id="GO:0003841">
    <property type="term" value="F:1-acylglycerol-3-phosphate O-acyltransferase activity"/>
    <property type="evidence" value="ECO:0007669"/>
    <property type="project" value="TreeGrafter"/>
</dbReference>
<name>R7Q157_CHOCR</name>
<keyword evidence="3" id="KW-1133">Transmembrane helix</keyword>
<feature type="domain" description="Phospholipid/glycerol acyltransferase" evidence="4">
    <location>
        <begin position="87"/>
        <end position="240"/>
    </location>
</feature>
<dbReference type="PANTHER" id="PTHR10434:SF48">
    <property type="entry name" value="PUTATIVE-RELATED"/>
    <property type="match status" value="1"/>
</dbReference>
<dbReference type="SMART" id="SM00563">
    <property type="entry name" value="PlsC"/>
    <property type="match status" value="1"/>
</dbReference>
<dbReference type="GO" id="GO:0005783">
    <property type="term" value="C:endoplasmic reticulum"/>
    <property type="evidence" value="ECO:0007669"/>
    <property type="project" value="TreeGrafter"/>
</dbReference>
<dbReference type="RefSeq" id="XP_005712027.1">
    <property type="nucleotide sequence ID" value="XM_005711970.1"/>
</dbReference>
<dbReference type="EMBL" id="HG001477">
    <property type="protein sequence ID" value="CDF32362.1"/>
    <property type="molecule type" value="Genomic_DNA"/>
</dbReference>
<dbReference type="Proteomes" id="UP000012073">
    <property type="component" value="Unassembled WGS sequence"/>
</dbReference>
<gene>
    <name evidence="5" type="ORF">CHC_T00008093001</name>
</gene>
<keyword evidence="3" id="KW-0472">Membrane</keyword>
<dbReference type="GeneID" id="17319740"/>
<evidence type="ECO:0000259" key="4">
    <source>
        <dbReference type="SMART" id="SM00563"/>
    </source>
</evidence>
<dbReference type="OrthoDB" id="258849at2759"/>
<dbReference type="OMA" id="AICSCHC"/>
<dbReference type="PANTHER" id="PTHR10434">
    <property type="entry name" value="1-ACYL-SN-GLYCEROL-3-PHOSPHATE ACYLTRANSFERASE"/>
    <property type="match status" value="1"/>
</dbReference>
<dbReference type="GO" id="GO:0006654">
    <property type="term" value="P:phosphatidic acid biosynthetic process"/>
    <property type="evidence" value="ECO:0007669"/>
    <property type="project" value="TreeGrafter"/>
</dbReference>
<keyword evidence="1" id="KW-0808">Transferase</keyword>
<keyword evidence="2" id="KW-0012">Acyltransferase</keyword>
<reference evidence="6" key="1">
    <citation type="journal article" date="2013" name="Proc. Natl. Acad. Sci. U.S.A.">
        <title>Genome structure and metabolic features in the red seaweed Chondrus crispus shed light on evolution of the Archaeplastida.</title>
        <authorList>
            <person name="Collen J."/>
            <person name="Porcel B."/>
            <person name="Carre W."/>
            <person name="Ball S.G."/>
            <person name="Chaparro C."/>
            <person name="Tonon T."/>
            <person name="Barbeyron T."/>
            <person name="Michel G."/>
            <person name="Noel B."/>
            <person name="Valentin K."/>
            <person name="Elias M."/>
            <person name="Artiguenave F."/>
            <person name="Arun A."/>
            <person name="Aury J.M."/>
            <person name="Barbosa-Neto J.F."/>
            <person name="Bothwell J.H."/>
            <person name="Bouget F.Y."/>
            <person name="Brillet L."/>
            <person name="Cabello-Hurtado F."/>
            <person name="Capella-Gutierrez S."/>
            <person name="Charrier B."/>
            <person name="Cladiere L."/>
            <person name="Cock J.M."/>
            <person name="Coelho S.M."/>
            <person name="Colleoni C."/>
            <person name="Czjzek M."/>
            <person name="Da Silva C."/>
            <person name="Delage L."/>
            <person name="Denoeud F."/>
            <person name="Deschamps P."/>
            <person name="Dittami S.M."/>
            <person name="Gabaldon T."/>
            <person name="Gachon C.M."/>
            <person name="Groisillier A."/>
            <person name="Herve C."/>
            <person name="Jabbari K."/>
            <person name="Katinka M."/>
            <person name="Kloareg B."/>
            <person name="Kowalczyk N."/>
            <person name="Labadie K."/>
            <person name="Leblanc C."/>
            <person name="Lopez P.J."/>
            <person name="McLachlan D.H."/>
            <person name="Meslet-Cladiere L."/>
            <person name="Moustafa A."/>
            <person name="Nehr Z."/>
            <person name="Nyvall Collen P."/>
            <person name="Panaud O."/>
            <person name="Partensky F."/>
            <person name="Poulain J."/>
            <person name="Rensing S.A."/>
            <person name="Rousvoal S."/>
            <person name="Samson G."/>
            <person name="Symeonidi A."/>
            <person name="Weissenbach J."/>
            <person name="Zambounis A."/>
            <person name="Wincker P."/>
            <person name="Boyen C."/>
        </authorList>
    </citation>
    <scope>NUCLEOTIDE SEQUENCE [LARGE SCALE GENOMIC DNA]</scope>
    <source>
        <strain evidence="6">cv. Stackhouse</strain>
    </source>
</reference>
<evidence type="ECO:0000256" key="1">
    <source>
        <dbReference type="ARBA" id="ARBA00022679"/>
    </source>
</evidence>
<dbReference type="SUPFAM" id="SSF69593">
    <property type="entry name" value="Glycerol-3-phosphate (1)-acyltransferase"/>
    <property type="match status" value="1"/>
</dbReference>
<dbReference type="Pfam" id="PF01553">
    <property type="entry name" value="Acyltransferase"/>
    <property type="match status" value="1"/>
</dbReference>
<feature type="transmembrane region" description="Helical" evidence="3">
    <location>
        <begin position="6"/>
        <end position="26"/>
    </location>
</feature>
<proteinExistence type="predicted"/>
<accession>R7Q157</accession>
<evidence type="ECO:0000256" key="3">
    <source>
        <dbReference type="SAM" id="Phobius"/>
    </source>
</evidence>
<organism evidence="5 6">
    <name type="scientific">Chondrus crispus</name>
    <name type="common">Carrageen Irish moss</name>
    <name type="synonym">Polymorpha crispa</name>
    <dbReference type="NCBI Taxonomy" id="2769"/>
    <lineage>
        <taxon>Eukaryota</taxon>
        <taxon>Rhodophyta</taxon>
        <taxon>Florideophyceae</taxon>
        <taxon>Rhodymeniophycidae</taxon>
        <taxon>Gigartinales</taxon>
        <taxon>Gigartinaceae</taxon>
        <taxon>Chondrus</taxon>
    </lineage>
</organism>
<dbReference type="AlphaFoldDB" id="R7Q157"/>
<protein>
    <recommendedName>
        <fullName evidence="4">Phospholipid/glycerol acyltransferase domain-containing protein</fullName>
    </recommendedName>
</protein>
<evidence type="ECO:0000256" key="2">
    <source>
        <dbReference type="ARBA" id="ARBA00023315"/>
    </source>
</evidence>
<dbReference type="KEGG" id="ccp:CHC_T00008093001"/>
<evidence type="ECO:0000313" key="6">
    <source>
        <dbReference type="Proteomes" id="UP000012073"/>
    </source>
</evidence>
<dbReference type="InterPro" id="IPR002123">
    <property type="entry name" value="Plipid/glycerol_acylTrfase"/>
</dbReference>
<keyword evidence="6" id="KW-1185">Reference proteome</keyword>
<dbReference type="Gramene" id="CDF32362">
    <property type="protein sequence ID" value="CDF32362"/>
    <property type="gene ID" value="CHC_T00008093001"/>
</dbReference>
<keyword evidence="3" id="KW-0812">Transmembrane</keyword>
<sequence length="276" mass="30556">MALPNLFYQVGFGLAFLNTLLVLWTVCKLIHILPGLGPLSQRHAYSIALSSTCFNYLLIKACPWVKLRGLPELEQAWAQMAAEGAAPFVIANHNSKLDSLLITALLPTWLGPRMRSLIKLALFSEPLFGGICTAVGHFPVYFKGSKAGDFGVDKEAQGKVAVAMDKFLREDGGLLIFPEGQLNKTPRKIQTLRRGAFNLAIAHKKPIWGFINVGCEKAWPYTSAMGGFPCDIYVRAFKVTDDASKFDNIQLADHAGKIMQEQLDEIYNIIDNKKLE</sequence>